<dbReference type="AlphaFoldDB" id="A0A6M1TGS4"/>
<dbReference type="RefSeq" id="WP_165266984.1">
    <property type="nucleotide sequence ID" value="NZ_JAALLS010000005.1"/>
</dbReference>
<reference evidence="1 2" key="1">
    <citation type="submission" date="2020-02" db="EMBL/GenBank/DDBJ databases">
        <title>Aliifodinibius halophilus 2W32, complete genome.</title>
        <authorList>
            <person name="Li Y."/>
            <person name="Wu S."/>
        </authorList>
    </citation>
    <scope>NUCLEOTIDE SEQUENCE [LARGE SCALE GENOMIC DNA]</scope>
    <source>
        <strain evidence="1 2">2W32</strain>
    </source>
</reference>
<dbReference type="Proteomes" id="UP000479132">
    <property type="component" value="Unassembled WGS sequence"/>
</dbReference>
<evidence type="ECO:0000313" key="1">
    <source>
        <dbReference type="EMBL" id="NGP87850.1"/>
    </source>
</evidence>
<name>A0A6M1TGS4_9BACT</name>
<protein>
    <recommendedName>
        <fullName evidence="3">Porin</fullName>
    </recommendedName>
</protein>
<evidence type="ECO:0008006" key="3">
    <source>
        <dbReference type="Google" id="ProtNLM"/>
    </source>
</evidence>
<keyword evidence="2" id="KW-1185">Reference proteome</keyword>
<comment type="caution">
    <text evidence="1">The sequence shown here is derived from an EMBL/GenBank/DDBJ whole genome shotgun (WGS) entry which is preliminary data.</text>
</comment>
<evidence type="ECO:0000313" key="2">
    <source>
        <dbReference type="Proteomes" id="UP000479132"/>
    </source>
</evidence>
<sequence>MKRTRSNHRLIQALCVIIFGVCATGLPFNSALAQDTSISFSGFVKSDIYSDTRNTVSARDGQFLLFPENKEFNANGTDINKNTQFNMIALQTRVQARISGPKAFGAKTSGMVEAAFFGSTEANINTLRLRHAWLKLDWTKTSLIVGQTWHPLFVTRSFPGTVSFSTGVPFQPFSRNPQIRLTHKEGIFTGILAAMSQRDFSGPGGTASLRNAVVPNLHAQVQVGTDDISGGVGVDFKRLDIDAQKYNPVNSYSYFGFFHLPVSIFTSKSYILYGENMQDQLMLGGVAREATGGNNNYNLLPYKTISLWHDLTTGFRGDPNKITYEIGLFTGYSKNLGTDQNNIVTIPGFVRGADVDYLYRIAPRVQAQSGSIRFSVEADITAAAYGSIESDGTVTNSDPVTNLRLLIGAWLFF</sequence>
<gene>
    <name evidence="1" type="ORF">G3569_05760</name>
</gene>
<accession>A0A6M1TGS4</accession>
<organism evidence="1 2">
    <name type="scientific">Fodinibius halophilus</name>
    <dbReference type="NCBI Taxonomy" id="1736908"/>
    <lineage>
        <taxon>Bacteria</taxon>
        <taxon>Pseudomonadati</taxon>
        <taxon>Balneolota</taxon>
        <taxon>Balneolia</taxon>
        <taxon>Balneolales</taxon>
        <taxon>Balneolaceae</taxon>
        <taxon>Fodinibius</taxon>
    </lineage>
</organism>
<dbReference type="EMBL" id="JAALLS010000005">
    <property type="protein sequence ID" value="NGP87850.1"/>
    <property type="molecule type" value="Genomic_DNA"/>
</dbReference>
<proteinExistence type="predicted"/>